<comment type="caution">
    <text evidence="2">The sequence shown here is derived from an EMBL/GenBank/DDBJ whole genome shotgun (WGS) entry which is preliminary data.</text>
</comment>
<feature type="compositionally biased region" description="Polar residues" evidence="1">
    <location>
        <begin position="36"/>
        <end position="49"/>
    </location>
</feature>
<feature type="non-terminal residue" evidence="2">
    <location>
        <position position="64"/>
    </location>
</feature>
<keyword evidence="3" id="KW-1185">Reference proteome</keyword>
<organism evidence="2 3">
    <name type="scientific">Taxus chinensis</name>
    <name type="common">Chinese yew</name>
    <name type="synonym">Taxus wallichiana var. chinensis</name>
    <dbReference type="NCBI Taxonomy" id="29808"/>
    <lineage>
        <taxon>Eukaryota</taxon>
        <taxon>Viridiplantae</taxon>
        <taxon>Streptophyta</taxon>
        <taxon>Embryophyta</taxon>
        <taxon>Tracheophyta</taxon>
        <taxon>Spermatophyta</taxon>
        <taxon>Pinopsida</taxon>
        <taxon>Pinidae</taxon>
        <taxon>Conifers II</taxon>
        <taxon>Cupressales</taxon>
        <taxon>Taxaceae</taxon>
        <taxon>Taxus</taxon>
    </lineage>
</organism>
<proteinExistence type="predicted"/>
<evidence type="ECO:0000313" key="3">
    <source>
        <dbReference type="Proteomes" id="UP000824469"/>
    </source>
</evidence>
<dbReference type="AlphaFoldDB" id="A0AA38FRH0"/>
<feature type="compositionally biased region" description="Basic and acidic residues" evidence="1">
    <location>
        <begin position="11"/>
        <end position="24"/>
    </location>
</feature>
<feature type="compositionally biased region" description="Basic residues" evidence="1">
    <location>
        <begin position="1"/>
        <end position="10"/>
    </location>
</feature>
<feature type="region of interest" description="Disordered" evidence="1">
    <location>
        <begin position="1"/>
        <end position="64"/>
    </location>
</feature>
<feature type="compositionally biased region" description="Basic and acidic residues" evidence="1">
    <location>
        <begin position="53"/>
        <end position="64"/>
    </location>
</feature>
<evidence type="ECO:0000313" key="2">
    <source>
        <dbReference type="EMBL" id="KAH9308862.1"/>
    </source>
</evidence>
<evidence type="ECO:0000256" key="1">
    <source>
        <dbReference type="SAM" id="MobiDB-lite"/>
    </source>
</evidence>
<feature type="non-terminal residue" evidence="2">
    <location>
        <position position="1"/>
    </location>
</feature>
<dbReference type="EMBL" id="JAHRHJ020000007">
    <property type="protein sequence ID" value="KAH9308862.1"/>
    <property type="molecule type" value="Genomic_DNA"/>
</dbReference>
<reference evidence="2 3" key="1">
    <citation type="journal article" date="2021" name="Nat. Plants">
        <title>The Taxus genome provides insights into paclitaxel biosynthesis.</title>
        <authorList>
            <person name="Xiong X."/>
            <person name="Gou J."/>
            <person name="Liao Q."/>
            <person name="Li Y."/>
            <person name="Zhou Q."/>
            <person name="Bi G."/>
            <person name="Li C."/>
            <person name="Du R."/>
            <person name="Wang X."/>
            <person name="Sun T."/>
            <person name="Guo L."/>
            <person name="Liang H."/>
            <person name="Lu P."/>
            <person name="Wu Y."/>
            <person name="Zhang Z."/>
            <person name="Ro D.K."/>
            <person name="Shang Y."/>
            <person name="Huang S."/>
            <person name="Yan J."/>
        </authorList>
    </citation>
    <scope>NUCLEOTIDE SEQUENCE [LARGE SCALE GENOMIC DNA]</scope>
    <source>
        <strain evidence="2">Ta-2019</strain>
    </source>
</reference>
<name>A0AA38FRH0_TAXCH</name>
<dbReference type="Proteomes" id="UP000824469">
    <property type="component" value="Unassembled WGS sequence"/>
</dbReference>
<sequence>DPTWKKKVVPRKREREEVLDKKEQSVQIAQYVGAQESGTNPSTYVQRNNYPIKENEKSPEEEVP</sequence>
<accession>A0AA38FRH0</accession>
<protein>
    <submittedName>
        <fullName evidence="2">Uncharacterized protein</fullName>
    </submittedName>
</protein>
<gene>
    <name evidence="2" type="ORF">KI387_036773</name>
</gene>